<protein>
    <submittedName>
        <fullName evidence="2">Uncharacterized protein</fullName>
    </submittedName>
</protein>
<keyword evidence="1" id="KW-1133">Transmembrane helix</keyword>
<reference evidence="2 3" key="1">
    <citation type="submission" date="2020-12" db="EMBL/GenBank/DDBJ databases">
        <title>De novo assembly of Tibetan sheep genome.</title>
        <authorList>
            <person name="Li X."/>
        </authorList>
    </citation>
    <scope>NUCLEOTIDE SEQUENCE [LARGE SCALE GENOMIC DNA]</scope>
    <source>
        <tissue evidence="2">Heart</tissue>
    </source>
</reference>
<proteinExistence type="predicted"/>
<comment type="caution">
    <text evidence="2">The sequence shown here is derived from an EMBL/GenBank/DDBJ whole genome shotgun (WGS) entry which is preliminary data.</text>
</comment>
<keyword evidence="1" id="KW-0812">Transmembrane</keyword>
<name>A0A835ZM15_SHEEP</name>
<dbReference type="EMBL" id="JAEMGP010000027">
    <property type="protein sequence ID" value="KAG5193594.1"/>
    <property type="molecule type" value="Genomic_DNA"/>
</dbReference>
<accession>A0A835ZM15</accession>
<dbReference type="Proteomes" id="UP000664991">
    <property type="component" value="Unassembled WGS sequence"/>
</dbReference>
<sequence length="234" mass="26637">MLRHRQGVVTEMQMLFHERRTIIVPISCPLVKRRFTVLLFSLPFILYVGFYIYVLCNLCIVLFKYQNPECCTTHENRHTQTFSYLKGEDKSHLVIPRGQNPFLSQSEADQQGTFTVAMCCSSLPSHELGSLMHINRLALDQSTTEAFPMPGLQIPVGSFLRTVAGSPDETDSVTKQENTNKYRENGFNASCYDSGSYREVIFSLRRLFSGSKTAAIGGVFILTLPFHPWRRIIL</sequence>
<evidence type="ECO:0000313" key="2">
    <source>
        <dbReference type="EMBL" id="KAG5193594.1"/>
    </source>
</evidence>
<evidence type="ECO:0000313" key="3">
    <source>
        <dbReference type="Proteomes" id="UP000664991"/>
    </source>
</evidence>
<gene>
    <name evidence="2" type="ORF">JEQ12_019955</name>
</gene>
<evidence type="ECO:0000256" key="1">
    <source>
        <dbReference type="SAM" id="Phobius"/>
    </source>
</evidence>
<keyword evidence="1" id="KW-0472">Membrane</keyword>
<dbReference type="AlphaFoldDB" id="A0A835ZM15"/>
<organism evidence="2 3">
    <name type="scientific">Ovis aries</name>
    <name type="common">Sheep</name>
    <dbReference type="NCBI Taxonomy" id="9940"/>
    <lineage>
        <taxon>Eukaryota</taxon>
        <taxon>Metazoa</taxon>
        <taxon>Chordata</taxon>
        <taxon>Craniata</taxon>
        <taxon>Vertebrata</taxon>
        <taxon>Euteleostomi</taxon>
        <taxon>Mammalia</taxon>
        <taxon>Eutheria</taxon>
        <taxon>Laurasiatheria</taxon>
        <taxon>Artiodactyla</taxon>
        <taxon>Ruminantia</taxon>
        <taxon>Pecora</taxon>
        <taxon>Bovidae</taxon>
        <taxon>Caprinae</taxon>
        <taxon>Ovis</taxon>
    </lineage>
</organism>
<feature type="transmembrane region" description="Helical" evidence="1">
    <location>
        <begin position="37"/>
        <end position="63"/>
    </location>
</feature>